<evidence type="ECO:0000256" key="1">
    <source>
        <dbReference type="SAM" id="MobiDB-lite"/>
    </source>
</evidence>
<feature type="compositionally biased region" description="Polar residues" evidence="1">
    <location>
        <begin position="73"/>
        <end position="86"/>
    </location>
</feature>
<reference evidence="3" key="1">
    <citation type="journal article" date="2021" name="Can. J. Zool.">
        <title>A proposed method for analyzing molecular signatures to detect hermaphroditism in freshwater mussels: a case study using the eastern floater (Pyganodon cataracta).</title>
        <authorList>
            <person name="Stewart D.T."/>
            <person name="Stephenson C.M."/>
            <person name="Stanton L.M."/>
            <person name="Chase E.E."/>
            <person name="Robicheau B.M."/>
            <person name="Hoeh W.R."/>
            <person name="Breton S."/>
        </authorList>
    </citation>
    <scope>NUCLEOTIDE SEQUENCE</scope>
</reference>
<feature type="transmembrane region" description="Helical" evidence="2">
    <location>
        <begin position="16"/>
        <end position="37"/>
    </location>
</feature>
<evidence type="ECO:0000256" key="2">
    <source>
        <dbReference type="SAM" id="Phobius"/>
    </source>
</evidence>
<protein>
    <submittedName>
        <fullName evidence="3">F-orf protein</fullName>
    </submittedName>
</protein>
<keyword evidence="2" id="KW-0472">Membrane</keyword>
<geneLocation type="mitochondrion" evidence="3"/>
<proteinExistence type="predicted"/>
<dbReference type="EMBL" id="MW689938">
    <property type="protein sequence ID" value="QYM51783.1"/>
    <property type="molecule type" value="Genomic_DNA"/>
</dbReference>
<feature type="region of interest" description="Disordered" evidence="1">
    <location>
        <begin position="57"/>
        <end position="86"/>
    </location>
</feature>
<name>A0A8F9SJ74_9BIVA</name>
<accession>A0A8F9SJ74</accession>
<sequence length="86" mass="9423">MSLEVSKVILKPSSKLFLLILSIFVISFFITKAVQMFSVSDHFWVMDQILCSMELDDTSSQTSTGDHPVLPSKASTDLTKPSAASP</sequence>
<keyword evidence="2" id="KW-1133">Transmembrane helix</keyword>
<keyword evidence="3" id="KW-0496">Mitochondrion</keyword>
<keyword evidence="2" id="KW-0812">Transmembrane</keyword>
<organism evidence="3">
    <name type="scientific">Pyganodon cataracta</name>
    <dbReference type="NCBI Taxonomy" id="55827"/>
    <lineage>
        <taxon>Eukaryota</taxon>
        <taxon>Metazoa</taxon>
        <taxon>Spiralia</taxon>
        <taxon>Lophotrochozoa</taxon>
        <taxon>Mollusca</taxon>
        <taxon>Bivalvia</taxon>
        <taxon>Autobranchia</taxon>
        <taxon>Heteroconchia</taxon>
        <taxon>Palaeoheterodonta</taxon>
        <taxon>Unionida</taxon>
        <taxon>Unionoidea</taxon>
        <taxon>Unionidae</taxon>
        <taxon>Anodontinae</taxon>
        <taxon>Pyganodon</taxon>
    </lineage>
</organism>
<evidence type="ECO:0000313" key="3">
    <source>
        <dbReference type="EMBL" id="QYM51783.1"/>
    </source>
</evidence>
<dbReference type="AlphaFoldDB" id="A0A8F9SJ74"/>